<dbReference type="InterPro" id="IPR000836">
    <property type="entry name" value="PRTase_dom"/>
</dbReference>
<organism evidence="7 8">
    <name type="scientific">Iphiclides podalirius</name>
    <name type="common">scarce swallowtail</name>
    <dbReference type="NCBI Taxonomy" id="110791"/>
    <lineage>
        <taxon>Eukaryota</taxon>
        <taxon>Metazoa</taxon>
        <taxon>Ecdysozoa</taxon>
        <taxon>Arthropoda</taxon>
        <taxon>Hexapoda</taxon>
        <taxon>Insecta</taxon>
        <taxon>Pterygota</taxon>
        <taxon>Neoptera</taxon>
        <taxon>Endopterygota</taxon>
        <taxon>Lepidoptera</taxon>
        <taxon>Glossata</taxon>
        <taxon>Ditrysia</taxon>
        <taxon>Papilionoidea</taxon>
        <taxon>Papilionidae</taxon>
        <taxon>Papilioninae</taxon>
        <taxon>Iphiclides</taxon>
    </lineage>
</organism>
<dbReference type="HAMAP" id="MF_01208">
    <property type="entry name" value="PyrE"/>
    <property type="match status" value="1"/>
</dbReference>
<evidence type="ECO:0000313" key="7">
    <source>
        <dbReference type="EMBL" id="CAH2056908.1"/>
    </source>
</evidence>
<keyword evidence="8" id="KW-1185">Reference proteome</keyword>
<feature type="domain" description="Phosphoribosyltransferase" evidence="6">
    <location>
        <begin position="77"/>
        <end position="166"/>
    </location>
</feature>
<dbReference type="NCBIfam" id="TIGR00336">
    <property type="entry name" value="pyrE"/>
    <property type="match status" value="1"/>
</dbReference>
<keyword evidence="4" id="KW-0808">Transferase</keyword>
<comment type="pathway">
    <text evidence="1">Pyrimidine metabolism; UMP biosynthesis via de novo pathway; UMP from orotate: step 1/2.</text>
</comment>
<evidence type="ECO:0000313" key="8">
    <source>
        <dbReference type="Proteomes" id="UP000837857"/>
    </source>
</evidence>
<dbReference type="Proteomes" id="UP000837857">
    <property type="component" value="Chromosome 24"/>
</dbReference>
<evidence type="ECO:0000256" key="1">
    <source>
        <dbReference type="ARBA" id="ARBA00004889"/>
    </source>
</evidence>
<protein>
    <recommendedName>
        <fullName evidence="2">orotate phosphoribosyltransferase</fullName>
        <ecNumber evidence="2">2.4.2.10</ecNumber>
    </recommendedName>
</protein>
<keyword evidence="3" id="KW-0328">Glycosyltransferase</keyword>
<proteinExistence type="inferred from homology"/>
<dbReference type="EC" id="2.4.2.10" evidence="2"/>
<evidence type="ECO:0000259" key="6">
    <source>
        <dbReference type="Pfam" id="PF00156"/>
    </source>
</evidence>
<dbReference type="CDD" id="cd06223">
    <property type="entry name" value="PRTases_typeI"/>
    <property type="match status" value="1"/>
</dbReference>
<evidence type="ECO:0000256" key="5">
    <source>
        <dbReference type="ARBA" id="ARBA00022975"/>
    </source>
</evidence>
<evidence type="ECO:0000256" key="2">
    <source>
        <dbReference type="ARBA" id="ARBA00011971"/>
    </source>
</evidence>
<keyword evidence="5" id="KW-0665">Pyrimidine biosynthesis</keyword>
<accession>A0ABN8IJ66</accession>
<sequence>MGRSVRERFARKIMQALEELAVQLFDAGAVRLGDIEAKVGRRTPIYFDLRVVVSHPRLMMAISEQLTRLAADIPHDLLCGVPYAALPFAAVMSVNSNTPMIMKRKETKLYATKKILEGVYEAGQKCLVVEDVVTSGGSLLETVATLRGEQLRVSHAVVVLDREQGGASVLAADGVEVKSVYTMTALVRVLQECGRISDETAEIVSDHIKECRFA</sequence>
<name>A0ABN8IJ66_9NEOP</name>
<dbReference type="EMBL" id="OW152836">
    <property type="protein sequence ID" value="CAH2056908.1"/>
    <property type="molecule type" value="Genomic_DNA"/>
</dbReference>
<reference evidence="7" key="1">
    <citation type="submission" date="2022-03" db="EMBL/GenBank/DDBJ databases">
        <authorList>
            <person name="Martin H S."/>
        </authorList>
    </citation>
    <scope>NUCLEOTIDE SEQUENCE</scope>
</reference>
<dbReference type="InterPro" id="IPR023031">
    <property type="entry name" value="OPRT"/>
</dbReference>
<dbReference type="Gene3D" id="3.40.50.2020">
    <property type="match status" value="1"/>
</dbReference>
<gene>
    <name evidence="7" type="ORF">IPOD504_LOCUS9850</name>
</gene>
<evidence type="ECO:0000256" key="3">
    <source>
        <dbReference type="ARBA" id="ARBA00022676"/>
    </source>
</evidence>
<dbReference type="PANTHER" id="PTHR19278:SF9">
    <property type="entry name" value="URIDINE 5'-MONOPHOSPHATE SYNTHASE"/>
    <property type="match status" value="1"/>
</dbReference>
<dbReference type="PANTHER" id="PTHR19278">
    <property type="entry name" value="OROTATE PHOSPHORIBOSYLTRANSFERASE"/>
    <property type="match status" value="1"/>
</dbReference>
<dbReference type="InterPro" id="IPR029057">
    <property type="entry name" value="PRTase-like"/>
</dbReference>
<feature type="non-terminal residue" evidence="7">
    <location>
        <position position="214"/>
    </location>
</feature>
<dbReference type="Pfam" id="PF00156">
    <property type="entry name" value="Pribosyltran"/>
    <property type="match status" value="1"/>
</dbReference>
<evidence type="ECO:0000256" key="4">
    <source>
        <dbReference type="ARBA" id="ARBA00022679"/>
    </source>
</evidence>
<dbReference type="SUPFAM" id="SSF53271">
    <property type="entry name" value="PRTase-like"/>
    <property type="match status" value="1"/>
</dbReference>
<dbReference type="InterPro" id="IPR004467">
    <property type="entry name" value="Or_phspho_trans_dom"/>
</dbReference>